<dbReference type="EMBL" id="QFQP01000001">
    <property type="protein sequence ID" value="PZR18729.1"/>
    <property type="molecule type" value="Genomic_DNA"/>
</dbReference>
<dbReference type="InterPro" id="IPR046748">
    <property type="entry name" value="HipA_2"/>
</dbReference>
<gene>
    <name evidence="2" type="ORF">DI536_02295</name>
</gene>
<accession>A0A2W5TSK1</accession>
<proteinExistence type="predicted"/>
<sequence>MKSLTVTRYVRPLREGGSLPAIVEASDDGLYVAKFRGAGQGKKALLAEIICGGLGKALGLPVPEVVLLELDPKFGRNEPHDEIRDLLNASAGLNVGLDYLPGSITFDPLVRGALTDELASKIVAFDALTLNVDRTAKNPNLLSWHKHVWLIDHGAALYFHHGWGNPEEAARSPFAPIRQHVLLPFARDVEAVRFKLSSQQLDDVLAPIPDEWLENEPGFATANDVRAAYKRFFEVRLANQALFLEEASRARAQLV</sequence>
<dbReference type="AlphaFoldDB" id="A0A2W5TSK1"/>
<organism evidence="2 3">
    <name type="scientific">Archangium gephyra</name>
    <dbReference type="NCBI Taxonomy" id="48"/>
    <lineage>
        <taxon>Bacteria</taxon>
        <taxon>Pseudomonadati</taxon>
        <taxon>Myxococcota</taxon>
        <taxon>Myxococcia</taxon>
        <taxon>Myxococcales</taxon>
        <taxon>Cystobacterineae</taxon>
        <taxon>Archangiaceae</taxon>
        <taxon>Archangium</taxon>
    </lineage>
</organism>
<reference evidence="2 3" key="1">
    <citation type="submission" date="2017-08" db="EMBL/GenBank/DDBJ databases">
        <title>Infants hospitalized years apart are colonized by the same room-sourced microbial strains.</title>
        <authorList>
            <person name="Brooks B."/>
            <person name="Olm M.R."/>
            <person name="Firek B.A."/>
            <person name="Baker R."/>
            <person name="Thomas B.C."/>
            <person name="Morowitz M.J."/>
            <person name="Banfield J.F."/>
        </authorList>
    </citation>
    <scope>NUCLEOTIDE SEQUENCE [LARGE SCALE GENOMIC DNA]</scope>
    <source>
        <strain evidence="2">S2_003_000_R2_14</strain>
    </source>
</reference>
<comment type="caution">
    <text evidence="2">The sequence shown here is derived from an EMBL/GenBank/DDBJ whole genome shotgun (WGS) entry which is preliminary data.</text>
</comment>
<dbReference type="Pfam" id="PF20613">
    <property type="entry name" value="HipA_2"/>
    <property type="match status" value="1"/>
</dbReference>
<keyword evidence="2" id="KW-0032">Aminotransferase</keyword>
<evidence type="ECO:0000259" key="1">
    <source>
        <dbReference type="Pfam" id="PF20613"/>
    </source>
</evidence>
<protein>
    <submittedName>
        <fullName evidence="2">Aminotransferase class I and II</fullName>
    </submittedName>
</protein>
<feature type="domain" description="HipA-like kinase" evidence="1">
    <location>
        <begin position="9"/>
        <end position="221"/>
    </location>
</feature>
<evidence type="ECO:0000313" key="2">
    <source>
        <dbReference type="EMBL" id="PZR18729.1"/>
    </source>
</evidence>
<name>A0A2W5TSK1_9BACT</name>
<evidence type="ECO:0000313" key="3">
    <source>
        <dbReference type="Proteomes" id="UP000249061"/>
    </source>
</evidence>
<dbReference type="Proteomes" id="UP000249061">
    <property type="component" value="Unassembled WGS sequence"/>
</dbReference>
<dbReference type="GO" id="GO:0008483">
    <property type="term" value="F:transaminase activity"/>
    <property type="evidence" value="ECO:0007669"/>
    <property type="project" value="UniProtKB-KW"/>
</dbReference>
<keyword evidence="2" id="KW-0808">Transferase</keyword>